<comment type="function">
    <text evidence="14 20">DNA polymerase III is a complex, multichain enzyme responsible for most of the replicative synthesis in bacteria. The epsilon subunit contain the editing function and is a proofreading 3'-5' exonuclease.</text>
</comment>
<dbReference type="InterPro" id="IPR036397">
    <property type="entry name" value="RNaseH_sf"/>
</dbReference>
<keyword evidence="13 19" id="KW-0464">Manganese</keyword>
<reference evidence="22" key="2">
    <citation type="journal article" date="2018" name="ISME J.">
        <title>A dynamic microbial community with high functional redundancy inhabits the cold, oxic subseafloor aquifer.</title>
        <authorList>
            <person name="Tully B.J."/>
            <person name="Wheat C.G."/>
            <person name="Glazer B.T."/>
            <person name="Huber J.A."/>
        </authorList>
    </citation>
    <scope>NUCLEOTIDE SEQUENCE</scope>
    <source>
        <strain evidence="22">NORP83</strain>
    </source>
</reference>
<feature type="binding site" evidence="19">
    <location>
        <position position="165"/>
    </location>
    <ligand>
        <name>a divalent metal cation</name>
        <dbReference type="ChEBI" id="CHEBI:60240"/>
        <label>1</label>
        <note>catalytic</note>
    </ligand>
</feature>
<dbReference type="PANTHER" id="PTHR30231">
    <property type="entry name" value="DNA POLYMERASE III SUBUNIT EPSILON"/>
    <property type="match status" value="1"/>
</dbReference>
<dbReference type="GO" id="GO:0008408">
    <property type="term" value="F:3'-5' exonuclease activity"/>
    <property type="evidence" value="ECO:0007669"/>
    <property type="project" value="TreeGrafter"/>
</dbReference>
<evidence type="ECO:0000256" key="17">
    <source>
        <dbReference type="PIRSR" id="PIRSR606309-1"/>
    </source>
</evidence>
<evidence type="ECO:0000256" key="7">
    <source>
        <dbReference type="ARBA" id="ARBA00022722"/>
    </source>
</evidence>
<dbReference type="GO" id="GO:0005829">
    <property type="term" value="C:cytosol"/>
    <property type="evidence" value="ECO:0007669"/>
    <property type="project" value="TreeGrafter"/>
</dbReference>
<dbReference type="EMBL" id="NVUS01000027">
    <property type="protein sequence ID" value="PCI97742.1"/>
    <property type="molecule type" value="Genomic_DNA"/>
</dbReference>
<dbReference type="NCBIfam" id="NF004316">
    <property type="entry name" value="PRK05711.1"/>
    <property type="match status" value="1"/>
</dbReference>
<dbReference type="InterPro" id="IPR006054">
    <property type="entry name" value="DnaQ"/>
</dbReference>
<keyword evidence="10 20" id="KW-0269">Exonuclease</keyword>
<evidence type="ECO:0000256" key="10">
    <source>
        <dbReference type="ARBA" id="ARBA00022839"/>
    </source>
</evidence>
<comment type="catalytic activity">
    <reaction evidence="16 20">
        <text>DNA(n) + a 2'-deoxyribonucleoside 5'-triphosphate = DNA(n+1) + diphosphate</text>
        <dbReference type="Rhea" id="RHEA:22508"/>
        <dbReference type="Rhea" id="RHEA-COMP:17339"/>
        <dbReference type="Rhea" id="RHEA-COMP:17340"/>
        <dbReference type="ChEBI" id="CHEBI:33019"/>
        <dbReference type="ChEBI" id="CHEBI:61560"/>
        <dbReference type="ChEBI" id="CHEBI:173112"/>
        <dbReference type="EC" id="2.7.7.7"/>
    </reaction>
</comment>
<accession>A0A2A4YSE6</accession>
<evidence type="ECO:0000256" key="6">
    <source>
        <dbReference type="ARBA" id="ARBA00022705"/>
    </source>
</evidence>
<comment type="caution">
    <text evidence="22">The sequence shown here is derived from an EMBL/GenBank/DDBJ whole genome shotgun (WGS) entry which is preliminary data.</text>
</comment>
<evidence type="ECO:0000256" key="3">
    <source>
        <dbReference type="ARBA" id="ARBA00020352"/>
    </source>
</evidence>
<evidence type="ECO:0000256" key="19">
    <source>
        <dbReference type="PIRSR" id="PIRSR606309-3"/>
    </source>
</evidence>
<evidence type="ECO:0000256" key="16">
    <source>
        <dbReference type="ARBA" id="ARBA00049244"/>
    </source>
</evidence>
<feature type="domain" description="Exonuclease" evidence="21">
    <location>
        <begin position="8"/>
        <end position="182"/>
    </location>
</feature>
<comment type="subunit">
    <text evidence="15 20">DNA polymerase III contains a core (composed of alpha, epsilon and theta chains) that associates with a tau subunit. This core dimerizes to form the POLIII' complex. PolIII' associates with the gamma complex (composed of gamma, delta, delta', psi and chi chains) and with the beta chain to form the complete DNA polymerase III complex.</text>
</comment>
<keyword evidence="11 19" id="KW-0460">Magnesium</keyword>
<dbReference type="EC" id="2.7.7.7" evidence="2 20"/>
<evidence type="ECO:0000313" key="22">
    <source>
        <dbReference type="EMBL" id="PCI97742.1"/>
    </source>
</evidence>
<dbReference type="SUPFAM" id="SSF53098">
    <property type="entry name" value="Ribonuclease H-like"/>
    <property type="match status" value="1"/>
</dbReference>
<dbReference type="NCBIfam" id="TIGR00573">
    <property type="entry name" value="dnaq"/>
    <property type="match status" value="1"/>
</dbReference>
<keyword evidence="6 20" id="KW-0235">DNA replication</keyword>
<dbReference type="InterPro" id="IPR006309">
    <property type="entry name" value="DnaQ_proteo"/>
</dbReference>
<feature type="active site" description="Proton acceptor" evidence="17">
    <location>
        <position position="160"/>
    </location>
</feature>
<gene>
    <name evidence="20" type="primary">dnaQ</name>
    <name evidence="22" type="ORF">COB13_15200</name>
</gene>
<feature type="binding site" evidence="18">
    <location>
        <position position="15"/>
    </location>
    <ligand>
        <name>substrate</name>
    </ligand>
</feature>
<evidence type="ECO:0000256" key="1">
    <source>
        <dbReference type="ARBA" id="ARBA00001936"/>
    </source>
</evidence>
<evidence type="ECO:0000256" key="18">
    <source>
        <dbReference type="PIRSR" id="PIRSR606309-2"/>
    </source>
</evidence>
<dbReference type="GO" id="GO:0045004">
    <property type="term" value="P:DNA replication proofreading"/>
    <property type="evidence" value="ECO:0007669"/>
    <property type="project" value="TreeGrafter"/>
</dbReference>
<evidence type="ECO:0000256" key="2">
    <source>
        <dbReference type="ARBA" id="ARBA00012417"/>
    </source>
</evidence>
<feature type="binding site" evidence="18">
    <location>
        <position position="165"/>
    </location>
    <ligand>
        <name>substrate</name>
    </ligand>
</feature>
<dbReference type="InterPro" id="IPR012337">
    <property type="entry name" value="RNaseH-like_sf"/>
</dbReference>
<dbReference type="Pfam" id="PF00929">
    <property type="entry name" value="RNase_T"/>
    <property type="match status" value="1"/>
</dbReference>
<feature type="binding site" evidence="19">
    <location>
        <position position="13"/>
    </location>
    <ligand>
        <name>a divalent metal cation</name>
        <dbReference type="ChEBI" id="CHEBI:60240"/>
        <label>1</label>
        <note>catalytic</note>
    </ligand>
</feature>
<name>A0A2A4YSE6_9PROT</name>
<evidence type="ECO:0000256" key="8">
    <source>
        <dbReference type="ARBA" id="ARBA00022723"/>
    </source>
</evidence>
<evidence type="ECO:0000259" key="21">
    <source>
        <dbReference type="SMART" id="SM00479"/>
    </source>
</evidence>
<keyword evidence="8 19" id="KW-0479">Metal-binding</keyword>
<evidence type="ECO:0000256" key="12">
    <source>
        <dbReference type="ARBA" id="ARBA00022932"/>
    </source>
</evidence>
<feature type="binding site" evidence="18">
    <location>
        <position position="63"/>
    </location>
    <ligand>
        <name>substrate</name>
    </ligand>
</feature>
<keyword evidence="5 20" id="KW-0548">Nucleotidyltransferase</keyword>
<protein>
    <recommendedName>
        <fullName evidence="3 20">DNA polymerase III subunit epsilon</fullName>
        <ecNumber evidence="2 20">2.7.7.7</ecNumber>
    </recommendedName>
</protein>
<comment type="cofactor">
    <cofactor evidence="1 20">
        <name>Mn(2+)</name>
        <dbReference type="ChEBI" id="CHEBI:29035"/>
    </cofactor>
</comment>
<reference key="1">
    <citation type="submission" date="2017-08" db="EMBL/GenBank/DDBJ databases">
        <title>A dynamic microbial community with high functional redundancy inhabits the cold, oxic subseafloor aquifer.</title>
        <authorList>
            <person name="Tully B.J."/>
            <person name="Wheat C.G."/>
            <person name="Glazer B.T."/>
            <person name="Huber J.A."/>
        </authorList>
    </citation>
    <scope>NUCLEOTIDE SEQUENCE [LARGE SCALE GENOMIC DNA]</scope>
</reference>
<feature type="binding site" evidence="18">
    <location>
        <position position="13"/>
    </location>
    <ligand>
        <name>substrate</name>
    </ligand>
</feature>
<proteinExistence type="predicted"/>
<keyword evidence="12 20" id="KW-0239">DNA-directed DNA polymerase</keyword>
<evidence type="ECO:0000256" key="5">
    <source>
        <dbReference type="ARBA" id="ARBA00022695"/>
    </source>
</evidence>
<evidence type="ECO:0000256" key="11">
    <source>
        <dbReference type="ARBA" id="ARBA00022842"/>
    </source>
</evidence>
<dbReference type="Gene3D" id="3.30.420.10">
    <property type="entry name" value="Ribonuclease H-like superfamily/Ribonuclease H"/>
    <property type="match status" value="1"/>
</dbReference>
<evidence type="ECO:0000256" key="4">
    <source>
        <dbReference type="ARBA" id="ARBA00022679"/>
    </source>
</evidence>
<evidence type="ECO:0000256" key="20">
    <source>
        <dbReference type="RuleBase" id="RU364087"/>
    </source>
</evidence>
<feature type="binding site" evidence="19">
    <location>
        <position position="15"/>
    </location>
    <ligand>
        <name>a divalent metal cation</name>
        <dbReference type="ChEBI" id="CHEBI:60240"/>
        <label>1</label>
        <note>catalytic</note>
    </ligand>
</feature>
<dbReference type="GO" id="GO:0003677">
    <property type="term" value="F:DNA binding"/>
    <property type="evidence" value="ECO:0007669"/>
    <property type="project" value="InterPro"/>
</dbReference>
<evidence type="ECO:0000256" key="15">
    <source>
        <dbReference type="ARBA" id="ARBA00026073"/>
    </source>
</evidence>
<evidence type="ECO:0000256" key="9">
    <source>
        <dbReference type="ARBA" id="ARBA00022801"/>
    </source>
</evidence>
<dbReference type="PANTHER" id="PTHR30231:SF41">
    <property type="entry name" value="DNA POLYMERASE III SUBUNIT EPSILON"/>
    <property type="match status" value="1"/>
</dbReference>
<dbReference type="GO" id="GO:0046872">
    <property type="term" value="F:metal ion binding"/>
    <property type="evidence" value="ECO:0007669"/>
    <property type="project" value="UniProtKB-KW"/>
</dbReference>
<dbReference type="NCBIfam" id="TIGR01406">
    <property type="entry name" value="dnaQ_proteo"/>
    <property type="match status" value="1"/>
</dbReference>
<dbReference type="InterPro" id="IPR013520">
    <property type="entry name" value="Ribonucl_H"/>
</dbReference>
<dbReference type="GO" id="GO:0003887">
    <property type="term" value="F:DNA-directed DNA polymerase activity"/>
    <property type="evidence" value="ECO:0007669"/>
    <property type="project" value="UniProtKB-KW"/>
</dbReference>
<evidence type="ECO:0000256" key="14">
    <source>
        <dbReference type="ARBA" id="ARBA00025483"/>
    </source>
</evidence>
<dbReference type="FunFam" id="3.30.420.10:FF:000012">
    <property type="entry name" value="DNA polymerase III subunit epsilon"/>
    <property type="match status" value="1"/>
</dbReference>
<keyword evidence="4 20" id="KW-0808">Transferase</keyword>
<sequence length="237" mass="26493">MAIEIPQRSIVLDTETTGFKTSEGHRLVEIGCLELHNLIPTGKEFHVYINPERDMPEGAFKVHGLSIEFLSDKPLFAQVADDFLRFCGDDILVIHNAPFDMGFLNFELQKVGKPKLKQSTANGGVIDTLTVARKRYPTGPNSLDALCRRFGIDNSNRTLHGALLDSELLAEVYMELMGGRQINLMDDEIGGAGDAYRAVKQMPRPTKLKSLLTEDELAAHKKFIDDEIGEKSLWHQI</sequence>
<dbReference type="CDD" id="cd06131">
    <property type="entry name" value="DNA_pol_III_epsilon_Ecoli_like"/>
    <property type="match status" value="1"/>
</dbReference>
<keyword evidence="7 20" id="KW-0540">Nuclease</keyword>
<dbReference type="SMART" id="SM00479">
    <property type="entry name" value="EXOIII"/>
    <property type="match status" value="1"/>
</dbReference>
<keyword evidence="9 20" id="KW-0378">Hydrolase</keyword>
<comment type="cofactor">
    <cofactor evidence="19">
        <name>Mg(2+)</name>
        <dbReference type="ChEBI" id="CHEBI:18420"/>
    </cofactor>
    <cofactor evidence="19">
        <name>Mn(2+)</name>
        <dbReference type="ChEBI" id="CHEBI:29035"/>
    </cofactor>
    <text evidence="19">Binds 2 divalent metal cations. Magnesium or manganese.</text>
</comment>
<evidence type="ECO:0000256" key="13">
    <source>
        <dbReference type="ARBA" id="ARBA00023211"/>
    </source>
</evidence>
<dbReference type="AlphaFoldDB" id="A0A2A4YSE6"/>
<organism evidence="22">
    <name type="scientific">OCS116 cluster bacterium</name>
    <dbReference type="NCBI Taxonomy" id="2030921"/>
    <lineage>
        <taxon>Bacteria</taxon>
        <taxon>Pseudomonadati</taxon>
        <taxon>Pseudomonadota</taxon>
        <taxon>Alphaproteobacteria</taxon>
        <taxon>OCS116 cluster</taxon>
    </lineage>
</organism>